<sequence>MLTVAVQIVSLVALAIFIVLSIWSFVILKKYYSQIKYNNYILEKICAALSKEKKDSQLLLGEPSEKNNFFDDKA</sequence>
<keyword evidence="1" id="KW-0472">Membrane</keyword>
<feature type="transmembrane region" description="Helical" evidence="1">
    <location>
        <begin position="6"/>
        <end position="28"/>
    </location>
</feature>
<gene>
    <name evidence="2" type="ordered locus">Clocel_1376</name>
</gene>
<keyword evidence="1" id="KW-1133">Transmembrane helix</keyword>
<evidence type="ECO:0000256" key="1">
    <source>
        <dbReference type="SAM" id="Phobius"/>
    </source>
</evidence>
<dbReference type="AlphaFoldDB" id="D9SVK5"/>
<keyword evidence="3" id="KW-1185">Reference proteome</keyword>
<evidence type="ECO:0000313" key="3">
    <source>
        <dbReference type="Proteomes" id="UP000002730"/>
    </source>
</evidence>
<dbReference type="KEGG" id="ccb:Clocel_1376"/>
<keyword evidence="1" id="KW-0812">Transmembrane</keyword>
<dbReference type="OrthoDB" id="1913964at2"/>
<organism evidence="2 3">
    <name type="scientific">Clostridium cellulovorans (strain ATCC 35296 / DSM 3052 / OCM 3 / 743B)</name>
    <dbReference type="NCBI Taxonomy" id="573061"/>
    <lineage>
        <taxon>Bacteria</taxon>
        <taxon>Bacillati</taxon>
        <taxon>Bacillota</taxon>
        <taxon>Clostridia</taxon>
        <taxon>Eubacteriales</taxon>
        <taxon>Clostridiaceae</taxon>
        <taxon>Clostridium</taxon>
    </lineage>
</organism>
<protein>
    <submittedName>
        <fullName evidence="2">Uncharacterized protein</fullName>
    </submittedName>
</protein>
<name>D9SVK5_CLOC7</name>
<dbReference type="Proteomes" id="UP000002730">
    <property type="component" value="Chromosome"/>
</dbReference>
<accession>D9SVK5</accession>
<reference evidence="2 3" key="1">
    <citation type="submission" date="2010-08" db="EMBL/GenBank/DDBJ databases">
        <title>Complete sequence of Clostridium cellulovorans 743B.</title>
        <authorList>
            <consortium name="US DOE Joint Genome Institute"/>
            <person name="Lucas S."/>
            <person name="Copeland A."/>
            <person name="Lapidus A."/>
            <person name="Cheng J.-F."/>
            <person name="Bruce D."/>
            <person name="Goodwin L."/>
            <person name="Pitluck S."/>
            <person name="Chertkov O."/>
            <person name="Detter J.C."/>
            <person name="Han C."/>
            <person name="Tapia R."/>
            <person name="Land M."/>
            <person name="Hauser L."/>
            <person name="Chang Y.-J."/>
            <person name="Jeffries C."/>
            <person name="Kyrpides N."/>
            <person name="Ivanova N."/>
            <person name="Mikhailova N."/>
            <person name="Hemme C.L."/>
            <person name="Woyke T."/>
        </authorList>
    </citation>
    <scope>NUCLEOTIDE SEQUENCE [LARGE SCALE GENOMIC DNA]</scope>
    <source>
        <strain evidence="3">ATCC 35296 / DSM 3052 / OCM 3 / 743B</strain>
    </source>
</reference>
<proteinExistence type="predicted"/>
<dbReference type="HOGENOM" id="CLU_200314_0_0_9"/>
<evidence type="ECO:0000313" key="2">
    <source>
        <dbReference type="EMBL" id="ADL51129.1"/>
    </source>
</evidence>
<dbReference type="EMBL" id="CP002160">
    <property type="protein sequence ID" value="ADL51129.1"/>
    <property type="molecule type" value="Genomic_DNA"/>
</dbReference>
<dbReference type="RefSeq" id="WP_010076007.1">
    <property type="nucleotide sequence ID" value="NC_014393.1"/>
</dbReference>